<evidence type="ECO:0000313" key="5">
    <source>
        <dbReference type="Proteomes" id="UP000799537"/>
    </source>
</evidence>
<proteinExistence type="predicted"/>
<organism evidence="4 5">
    <name type="scientific">Zasmidium cellare ATCC 36951</name>
    <dbReference type="NCBI Taxonomy" id="1080233"/>
    <lineage>
        <taxon>Eukaryota</taxon>
        <taxon>Fungi</taxon>
        <taxon>Dikarya</taxon>
        <taxon>Ascomycota</taxon>
        <taxon>Pezizomycotina</taxon>
        <taxon>Dothideomycetes</taxon>
        <taxon>Dothideomycetidae</taxon>
        <taxon>Mycosphaerellales</taxon>
        <taxon>Mycosphaerellaceae</taxon>
        <taxon>Zasmidium</taxon>
    </lineage>
</organism>
<evidence type="ECO:0000313" key="4">
    <source>
        <dbReference type="EMBL" id="KAF2169265.1"/>
    </source>
</evidence>
<feature type="region of interest" description="Disordered" evidence="1">
    <location>
        <begin position="226"/>
        <end position="255"/>
    </location>
</feature>
<keyword evidence="2" id="KW-1133">Transmembrane helix</keyword>
<dbReference type="EMBL" id="ML993588">
    <property type="protein sequence ID" value="KAF2169265.1"/>
    <property type="molecule type" value="Genomic_DNA"/>
</dbReference>
<feature type="chain" id="PRO_5025498998" description="Mid2 domain-containing protein" evidence="3">
    <location>
        <begin position="19"/>
        <end position="291"/>
    </location>
</feature>
<evidence type="ECO:0000256" key="2">
    <source>
        <dbReference type="SAM" id="Phobius"/>
    </source>
</evidence>
<feature type="compositionally biased region" description="Polar residues" evidence="1">
    <location>
        <begin position="238"/>
        <end position="250"/>
    </location>
</feature>
<keyword evidence="5" id="KW-1185">Reference proteome</keyword>
<keyword evidence="2" id="KW-0812">Transmembrane</keyword>
<gene>
    <name evidence="4" type="ORF">M409DRAFT_20489</name>
</gene>
<accession>A0A6A6CQ97</accession>
<feature type="transmembrane region" description="Helical" evidence="2">
    <location>
        <begin position="195"/>
        <end position="216"/>
    </location>
</feature>
<evidence type="ECO:0008006" key="6">
    <source>
        <dbReference type="Google" id="ProtNLM"/>
    </source>
</evidence>
<evidence type="ECO:0000256" key="1">
    <source>
        <dbReference type="SAM" id="MobiDB-lite"/>
    </source>
</evidence>
<keyword evidence="3" id="KW-0732">Signal</keyword>
<feature type="signal peptide" evidence="3">
    <location>
        <begin position="1"/>
        <end position="18"/>
    </location>
</feature>
<dbReference type="Proteomes" id="UP000799537">
    <property type="component" value="Unassembled WGS sequence"/>
</dbReference>
<reference evidence="4" key="1">
    <citation type="journal article" date="2020" name="Stud. Mycol.">
        <title>101 Dothideomycetes genomes: a test case for predicting lifestyles and emergence of pathogens.</title>
        <authorList>
            <person name="Haridas S."/>
            <person name="Albert R."/>
            <person name="Binder M."/>
            <person name="Bloem J."/>
            <person name="Labutti K."/>
            <person name="Salamov A."/>
            <person name="Andreopoulos B."/>
            <person name="Baker S."/>
            <person name="Barry K."/>
            <person name="Bills G."/>
            <person name="Bluhm B."/>
            <person name="Cannon C."/>
            <person name="Castanera R."/>
            <person name="Culley D."/>
            <person name="Daum C."/>
            <person name="Ezra D."/>
            <person name="Gonzalez J."/>
            <person name="Henrissat B."/>
            <person name="Kuo A."/>
            <person name="Liang C."/>
            <person name="Lipzen A."/>
            <person name="Lutzoni F."/>
            <person name="Magnuson J."/>
            <person name="Mondo S."/>
            <person name="Nolan M."/>
            <person name="Ohm R."/>
            <person name="Pangilinan J."/>
            <person name="Park H.-J."/>
            <person name="Ramirez L."/>
            <person name="Alfaro M."/>
            <person name="Sun H."/>
            <person name="Tritt A."/>
            <person name="Yoshinaga Y."/>
            <person name="Zwiers L.-H."/>
            <person name="Turgeon B."/>
            <person name="Goodwin S."/>
            <person name="Spatafora J."/>
            <person name="Crous P."/>
            <person name="Grigoriev I."/>
        </authorList>
    </citation>
    <scope>NUCLEOTIDE SEQUENCE</scope>
    <source>
        <strain evidence="4">ATCC 36951</strain>
    </source>
</reference>
<sequence length="291" mass="30319">MLLLTFSNIFIGVQFVASSSTEPAIALDGTPTATFLASGSFSSGYAGVFMTATSYLTTYRVTCTSDGACISGNYTSTWILNHFTDKSGDIDSFSLGCSFSQSSPKSAACSVYGTLDMYGIASTWNPGTGTFSASVAPMTVAITGNRQAYLRATQHCNPDIPSTISTNTTTRGAGMQATDVLHASNPKGLSGGTKAGIGVGISVAALLTTGILVFLLRFTRHRVANEQANQESNEKHGSSPTGDISASGQDGQDGCYTLHELEVPSVPLELPLGNESVELDAKYLPPEMSSI</sequence>
<name>A0A6A6CQ97_ZASCE</name>
<protein>
    <recommendedName>
        <fullName evidence="6">Mid2 domain-containing protein</fullName>
    </recommendedName>
</protein>
<dbReference type="GeneID" id="54558689"/>
<dbReference type="RefSeq" id="XP_033670154.1">
    <property type="nucleotide sequence ID" value="XM_033805417.1"/>
</dbReference>
<dbReference type="AlphaFoldDB" id="A0A6A6CQ97"/>
<dbReference type="OrthoDB" id="4499262at2759"/>
<keyword evidence="2" id="KW-0472">Membrane</keyword>
<evidence type="ECO:0000256" key="3">
    <source>
        <dbReference type="SAM" id="SignalP"/>
    </source>
</evidence>